<evidence type="ECO:0000313" key="1">
    <source>
        <dbReference type="EMBL" id="WQH06842.1"/>
    </source>
</evidence>
<name>A0ABZ0Y5V1_9BURK</name>
<gene>
    <name evidence="1" type="ORF">SR858_11090</name>
</gene>
<dbReference type="RefSeq" id="WP_019920849.1">
    <property type="nucleotide sequence ID" value="NZ_CP140152.1"/>
</dbReference>
<evidence type="ECO:0000313" key="2">
    <source>
        <dbReference type="Proteomes" id="UP001326110"/>
    </source>
</evidence>
<dbReference type="GeneID" id="43162682"/>
<reference evidence="1 2" key="1">
    <citation type="submission" date="2023-11" db="EMBL/GenBank/DDBJ databases">
        <title>MicrobeMod: A computational toolkit for identifying prokaryotic methylation and restriction-modification with nanopore sequencing.</title>
        <authorList>
            <person name="Crits-Christoph A."/>
            <person name="Kang S.C."/>
            <person name="Lee H."/>
            <person name="Ostrov N."/>
        </authorList>
    </citation>
    <scope>NUCLEOTIDE SEQUENCE [LARGE SCALE GENOMIC DNA]</scope>
    <source>
        <strain evidence="1 2">ATCC 25935</strain>
    </source>
</reference>
<accession>A0ABZ0Y5V1</accession>
<dbReference type="EMBL" id="CP140152">
    <property type="protein sequence ID" value="WQH06842.1"/>
    <property type="molecule type" value="Genomic_DNA"/>
</dbReference>
<dbReference type="Proteomes" id="UP001326110">
    <property type="component" value="Chromosome"/>
</dbReference>
<protein>
    <submittedName>
        <fullName evidence="1">Uncharacterized protein</fullName>
    </submittedName>
</protein>
<keyword evidence="2" id="KW-1185">Reference proteome</keyword>
<sequence>MAAATPTTFKPGQKVTVRARSKVVQGKFLKERPGSKGSYYDIDLGDNKVGSYRPSQVQAA</sequence>
<organism evidence="1 2">
    <name type="scientific">Duganella zoogloeoides</name>
    <dbReference type="NCBI Taxonomy" id="75659"/>
    <lineage>
        <taxon>Bacteria</taxon>
        <taxon>Pseudomonadati</taxon>
        <taxon>Pseudomonadota</taxon>
        <taxon>Betaproteobacteria</taxon>
        <taxon>Burkholderiales</taxon>
        <taxon>Oxalobacteraceae</taxon>
        <taxon>Telluria group</taxon>
        <taxon>Duganella</taxon>
    </lineage>
</organism>
<proteinExistence type="predicted"/>